<dbReference type="RefSeq" id="WP_283926786.1">
    <property type="nucleotide sequence ID" value="NZ_CP126084.1"/>
</dbReference>
<dbReference type="AlphaFoldDB" id="A0AA95I2Z6"/>
<protein>
    <submittedName>
        <fullName evidence="1">Uncharacterized protein</fullName>
    </submittedName>
</protein>
<evidence type="ECO:0000313" key="1">
    <source>
        <dbReference type="EMBL" id="WHX49589.1"/>
    </source>
</evidence>
<reference evidence="1" key="1">
    <citation type="submission" date="2023-05" db="EMBL/GenBank/DDBJ databases">
        <title>Comparative genomics of Bacillaceae isolates and their secondary metabolite potential.</title>
        <authorList>
            <person name="Song L."/>
            <person name="Nielsen L.J."/>
            <person name="Mohite O."/>
            <person name="Xu X."/>
            <person name="Weber T."/>
            <person name="Kovacs A.T."/>
        </authorList>
    </citation>
    <scope>NUCLEOTIDE SEQUENCE</scope>
    <source>
        <strain evidence="1">B2_4</strain>
    </source>
</reference>
<name>A0AA95I2Z6_9BACL</name>
<evidence type="ECO:0000313" key="2">
    <source>
        <dbReference type="Proteomes" id="UP001177943"/>
    </source>
</evidence>
<dbReference type="EMBL" id="CP126084">
    <property type="protein sequence ID" value="WHX49589.1"/>
    <property type="molecule type" value="Genomic_DNA"/>
</dbReference>
<dbReference type="Proteomes" id="UP001177943">
    <property type="component" value="Chromosome"/>
</dbReference>
<proteinExistence type="predicted"/>
<accession>A0AA95I2Z6</accession>
<gene>
    <name evidence="1" type="ORF">QNH46_02560</name>
</gene>
<sequence length="77" mass="8713">MDEIEVSFTAATSDMGLLFRDSVSITRWFVELSKKINSIITYIDLEDEGVRIVYFNGSDVSLELKSNHHLGDLLGIF</sequence>
<organism evidence="1 2">
    <name type="scientific">Paenibacillus woosongensis</name>
    <dbReference type="NCBI Taxonomy" id="307580"/>
    <lineage>
        <taxon>Bacteria</taxon>
        <taxon>Bacillati</taxon>
        <taxon>Bacillota</taxon>
        <taxon>Bacilli</taxon>
        <taxon>Bacillales</taxon>
        <taxon>Paenibacillaceae</taxon>
        <taxon>Paenibacillus</taxon>
    </lineage>
</organism>
<dbReference type="KEGG" id="pwn:QNH46_02560"/>